<protein>
    <submittedName>
        <fullName evidence="1">15278_t:CDS:1</fullName>
    </submittedName>
</protein>
<keyword evidence="2" id="KW-1185">Reference proteome</keyword>
<feature type="non-terminal residue" evidence="1">
    <location>
        <position position="130"/>
    </location>
</feature>
<dbReference type="EMBL" id="CAJVPW010037619">
    <property type="protein sequence ID" value="CAG8740330.1"/>
    <property type="molecule type" value="Genomic_DNA"/>
</dbReference>
<gene>
    <name evidence="1" type="ORF">SPELUC_LOCUS13752</name>
</gene>
<evidence type="ECO:0000313" key="2">
    <source>
        <dbReference type="Proteomes" id="UP000789366"/>
    </source>
</evidence>
<accession>A0ACA9Q8A6</accession>
<sequence length="130" mass="14842">MRIIIPGINYNKQSFVVPGTERNGQTVTGHYRNALLPDGQLKTLPDPGVTRLYDIWQNSLKKYKDRECLGIRQFDGKTGKFGDYIWQTFEQVDKRITNFGSGLLHLKLNIIKDGQAENFIVGICSINRPE</sequence>
<proteinExistence type="predicted"/>
<reference evidence="1" key="1">
    <citation type="submission" date="2021-06" db="EMBL/GenBank/DDBJ databases">
        <authorList>
            <person name="Kallberg Y."/>
            <person name="Tangrot J."/>
            <person name="Rosling A."/>
        </authorList>
    </citation>
    <scope>NUCLEOTIDE SEQUENCE</scope>
    <source>
        <strain evidence="1">28 12/20/2015</strain>
    </source>
</reference>
<evidence type="ECO:0000313" key="1">
    <source>
        <dbReference type="EMBL" id="CAG8740330.1"/>
    </source>
</evidence>
<comment type="caution">
    <text evidence="1">The sequence shown here is derived from an EMBL/GenBank/DDBJ whole genome shotgun (WGS) entry which is preliminary data.</text>
</comment>
<name>A0ACA9Q8A6_9GLOM</name>
<dbReference type="Proteomes" id="UP000789366">
    <property type="component" value="Unassembled WGS sequence"/>
</dbReference>
<organism evidence="1 2">
    <name type="scientific">Cetraspora pellucida</name>
    <dbReference type="NCBI Taxonomy" id="1433469"/>
    <lineage>
        <taxon>Eukaryota</taxon>
        <taxon>Fungi</taxon>
        <taxon>Fungi incertae sedis</taxon>
        <taxon>Mucoromycota</taxon>
        <taxon>Glomeromycotina</taxon>
        <taxon>Glomeromycetes</taxon>
        <taxon>Diversisporales</taxon>
        <taxon>Gigasporaceae</taxon>
        <taxon>Cetraspora</taxon>
    </lineage>
</organism>